<keyword evidence="4 7" id="KW-0812">Transmembrane</keyword>
<dbReference type="SUPFAM" id="SSF161098">
    <property type="entry name" value="MetI-like"/>
    <property type="match status" value="1"/>
</dbReference>
<organism evidence="9 10">
    <name type="scientific">Paenibacillus abyssi</name>
    <dbReference type="NCBI Taxonomy" id="1340531"/>
    <lineage>
        <taxon>Bacteria</taxon>
        <taxon>Bacillati</taxon>
        <taxon>Bacillota</taxon>
        <taxon>Bacilli</taxon>
        <taxon>Bacillales</taxon>
        <taxon>Paenibacillaceae</taxon>
        <taxon>Paenibacillus</taxon>
    </lineage>
</organism>
<keyword evidence="9" id="KW-0547">Nucleotide-binding</keyword>
<proteinExistence type="inferred from homology"/>
<dbReference type="Pfam" id="PF00528">
    <property type="entry name" value="BPD_transp_1"/>
    <property type="match status" value="1"/>
</dbReference>
<evidence type="ECO:0000256" key="1">
    <source>
        <dbReference type="ARBA" id="ARBA00004651"/>
    </source>
</evidence>
<dbReference type="PROSITE" id="PS50928">
    <property type="entry name" value="ABC_TM1"/>
    <property type="match status" value="1"/>
</dbReference>
<feature type="domain" description="ABC transmembrane type-1" evidence="8">
    <location>
        <begin position="63"/>
        <end position="274"/>
    </location>
</feature>
<evidence type="ECO:0000259" key="8">
    <source>
        <dbReference type="PROSITE" id="PS50928"/>
    </source>
</evidence>
<reference evidence="9" key="1">
    <citation type="journal article" date="2014" name="Int. J. Syst. Evol. Microbiol.">
        <title>Complete genome sequence of Corynebacterium casei LMG S-19264T (=DSM 44701T), isolated from a smear-ripened cheese.</title>
        <authorList>
            <consortium name="US DOE Joint Genome Institute (JGI-PGF)"/>
            <person name="Walter F."/>
            <person name="Albersmeier A."/>
            <person name="Kalinowski J."/>
            <person name="Ruckert C."/>
        </authorList>
    </citation>
    <scope>NUCLEOTIDE SEQUENCE</scope>
    <source>
        <strain evidence="9">CGMCC 1.12987</strain>
    </source>
</reference>
<evidence type="ECO:0000313" key="9">
    <source>
        <dbReference type="EMBL" id="GGG22654.1"/>
    </source>
</evidence>
<feature type="transmembrane region" description="Helical" evidence="7">
    <location>
        <begin position="253"/>
        <end position="275"/>
    </location>
</feature>
<dbReference type="PANTHER" id="PTHR30193">
    <property type="entry name" value="ABC TRANSPORTER PERMEASE PROTEIN"/>
    <property type="match status" value="1"/>
</dbReference>
<evidence type="ECO:0000313" key="10">
    <source>
        <dbReference type="Proteomes" id="UP000644756"/>
    </source>
</evidence>
<comment type="caution">
    <text evidence="9">The sequence shown here is derived from an EMBL/GenBank/DDBJ whole genome shotgun (WGS) entry which is preliminary data.</text>
</comment>
<evidence type="ECO:0000256" key="7">
    <source>
        <dbReference type="RuleBase" id="RU363032"/>
    </source>
</evidence>
<keyword evidence="10" id="KW-1185">Reference proteome</keyword>
<evidence type="ECO:0000256" key="2">
    <source>
        <dbReference type="ARBA" id="ARBA00022448"/>
    </source>
</evidence>
<keyword evidence="6 7" id="KW-0472">Membrane</keyword>
<evidence type="ECO:0000256" key="4">
    <source>
        <dbReference type="ARBA" id="ARBA00022692"/>
    </source>
</evidence>
<dbReference type="CDD" id="cd06261">
    <property type="entry name" value="TM_PBP2"/>
    <property type="match status" value="1"/>
</dbReference>
<accession>A0A917G4N6</accession>
<dbReference type="Gene3D" id="1.10.3720.10">
    <property type="entry name" value="MetI-like"/>
    <property type="match status" value="1"/>
</dbReference>
<keyword evidence="9" id="KW-0067">ATP-binding</keyword>
<feature type="transmembrane region" description="Helical" evidence="7">
    <location>
        <begin position="194"/>
        <end position="222"/>
    </location>
</feature>
<feature type="transmembrane region" description="Helical" evidence="7">
    <location>
        <begin position="67"/>
        <end position="88"/>
    </location>
</feature>
<comment type="subcellular location">
    <subcellularLocation>
        <location evidence="1 7">Cell membrane</location>
        <topology evidence="1 7">Multi-pass membrane protein</topology>
    </subcellularLocation>
</comment>
<dbReference type="InterPro" id="IPR000515">
    <property type="entry name" value="MetI-like"/>
</dbReference>
<dbReference type="GO" id="GO:0005886">
    <property type="term" value="C:plasma membrane"/>
    <property type="evidence" value="ECO:0007669"/>
    <property type="project" value="UniProtKB-SubCell"/>
</dbReference>
<keyword evidence="2 7" id="KW-0813">Transport</keyword>
<dbReference type="InterPro" id="IPR035906">
    <property type="entry name" value="MetI-like_sf"/>
</dbReference>
<dbReference type="PANTHER" id="PTHR30193:SF1">
    <property type="entry name" value="ABC TRANSPORTER PERMEASE PROTEIN YESP-RELATED"/>
    <property type="match status" value="1"/>
</dbReference>
<feature type="transmembrane region" description="Helical" evidence="7">
    <location>
        <begin position="100"/>
        <end position="120"/>
    </location>
</feature>
<evidence type="ECO:0000256" key="5">
    <source>
        <dbReference type="ARBA" id="ARBA00022989"/>
    </source>
</evidence>
<keyword evidence="5 7" id="KW-1133">Transmembrane helix</keyword>
<dbReference type="AlphaFoldDB" id="A0A917G4N6"/>
<keyword evidence="3" id="KW-1003">Cell membrane</keyword>
<dbReference type="EMBL" id="BMGR01000018">
    <property type="protein sequence ID" value="GGG22654.1"/>
    <property type="molecule type" value="Genomic_DNA"/>
</dbReference>
<gene>
    <name evidence="9" type="ORF">GCM10010916_44160</name>
</gene>
<dbReference type="InterPro" id="IPR051393">
    <property type="entry name" value="ABC_transporter_permease"/>
</dbReference>
<evidence type="ECO:0000256" key="3">
    <source>
        <dbReference type="ARBA" id="ARBA00022475"/>
    </source>
</evidence>
<protein>
    <submittedName>
        <fullName evidence="9">Sugar ABC transporter ATP-binding protein</fullName>
    </submittedName>
</protein>
<dbReference type="GO" id="GO:0005524">
    <property type="term" value="F:ATP binding"/>
    <property type="evidence" value="ECO:0007669"/>
    <property type="project" value="UniProtKB-KW"/>
</dbReference>
<evidence type="ECO:0000256" key="6">
    <source>
        <dbReference type="ARBA" id="ARBA00023136"/>
    </source>
</evidence>
<sequence length="290" mass="32900">MWMGILFALPAILGFFIFTLGPMLASFVLTFTDLKLINPIKFIGLDNYVQLFRGSDGLFYKSLSTTFQYVFMSVPLNILFAFCVALLMNQQIKGRAFFRTVFYLPTIVPVFASSMIWIWILDPDLGLLNNVLKTLGLPTSMWIYSSETVIPSLVLMGLWVTGNTMIIFLAGLQGIPNHLYEALEVDGGNKLHKLLYITVPLMSPTIFFNLVLGFVGGFQIFAEAYIMTQGGPNNSSLFIVFYLYREAFQLSNMAYASTVAWFLFIIILVFTFVIFKTSRMWVYYEGEGNK</sequence>
<dbReference type="GO" id="GO:0055085">
    <property type="term" value="P:transmembrane transport"/>
    <property type="evidence" value="ECO:0007669"/>
    <property type="project" value="InterPro"/>
</dbReference>
<dbReference type="Proteomes" id="UP000644756">
    <property type="component" value="Unassembled WGS sequence"/>
</dbReference>
<reference evidence="9" key="2">
    <citation type="submission" date="2020-09" db="EMBL/GenBank/DDBJ databases">
        <authorList>
            <person name="Sun Q."/>
            <person name="Zhou Y."/>
        </authorList>
    </citation>
    <scope>NUCLEOTIDE SEQUENCE</scope>
    <source>
        <strain evidence="9">CGMCC 1.12987</strain>
    </source>
</reference>
<name>A0A917G4N6_9BACL</name>
<comment type="similarity">
    <text evidence="7">Belongs to the binding-protein-dependent transport system permease family.</text>
</comment>
<feature type="transmembrane region" description="Helical" evidence="7">
    <location>
        <begin position="149"/>
        <end position="173"/>
    </location>
</feature>